<comment type="catalytic activity">
    <reaction evidence="8 9">
        <text>hydroxymethylbilane = uroporphyrinogen III + H2O</text>
        <dbReference type="Rhea" id="RHEA:18965"/>
        <dbReference type="ChEBI" id="CHEBI:15377"/>
        <dbReference type="ChEBI" id="CHEBI:57308"/>
        <dbReference type="ChEBI" id="CHEBI:57845"/>
        <dbReference type="EC" id="4.2.1.75"/>
    </reaction>
</comment>
<dbReference type="GO" id="GO:0006780">
    <property type="term" value="P:uroporphyrinogen III biosynthetic process"/>
    <property type="evidence" value="ECO:0007669"/>
    <property type="project" value="UniProtKB-UniRule"/>
</dbReference>
<evidence type="ECO:0000256" key="3">
    <source>
        <dbReference type="ARBA" id="ARBA00013109"/>
    </source>
</evidence>
<sequence length="232" mass="26028">MIVNTRPIDLSQTTNSLLKKSQSSFIHLPLTKIIKITPSAKAKQKINNITNYDLLIFTSQSAVIYGVEYCQEILLRNKKIPILAIGLATQKSLGQLNLISSIPQTFDSYGLANRIKEKGYKKCLVFCGQKNPRLLSLTDADIDTFACYESQNESRIDLSLTKNENKLIILIYTQQSLEVLFEELHVNKTQKVILIVASERLKELSAQYGFTDCVVAKSPHDEDMVEAAIAES</sequence>
<keyword evidence="5 9" id="KW-0627">Porphyrin biosynthesis</keyword>
<dbReference type="GO" id="GO:0004852">
    <property type="term" value="F:uroporphyrinogen-III synthase activity"/>
    <property type="evidence" value="ECO:0007669"/>
    <property type="project" value="UniProtKB-UniRule"/>
</dbReference>
<dbReference type="CDD" id="cd06578">
    <property type="entry name" value="HemD"/>
    <property type="match status" value="1"/>
</dbReference>
<evidence type="ECO:0000313" key="12">
    <source>
        <dbReference type="Proteomes" id="UP000253032"/>
    </source>
</evidence>
<dbReference type="InterPro" id="IPR003754">
    <property type="entry name" value="4pyrrol_synth_uPrphyn_synth"/>
</dbReference>
<comment type="function">
    <text evidence="6 9">Catalyzes cyclization of the linear tetrapyrrole, hydroxymethylbilane, to the macrocyclic uroporphyrinogen III.</text>
</comment>
<evidence type="ECO:0000256" key="9">
    <source>
        <dbReference type="RuleBase" id="RU366031"/>
    </source>
</evidence>
<evidence type="ECO:0000256" key="2">
    <source>
        <dbReference type="ARBA" id="ARBA00008133"/>
    </source>
</evidence>
<dbReference type="Pfam" id="PF02602">
    <property type="entry name" value="HEM4"/>
    <property type="match status" value="1"/>
</dbReference>
<evidence type="ECO:0000256" key="8">
    <source>
        <dbReference type="ARBA" id="ARBA00048617"/>
    </source>
</evidence>
<dbReference type="EMBL" id="QOPC01000010">
    <property type="protein sequence ID" value="RCL38469.1"/>
    <property type="molecule type" value="Genomic_DNA"/>
</dbReference>
<accession>A0A368BMC5</accession>
<dbReference type="InterPro" id="IPR039793">
    <property type="entry name" value="UROS/Hem4"/>
</dbReference>
<proteinExistence type="inferred from homology"/>
<evidence type="ECO:0000256" key="4">
    <source>
        <dbReference type="ARBA" id="ARBA00023239"/>
    </source>
</evidence>
<comment type="caution">
    <text evidence="11">The sequence shown here is derived from an EMBL/GenBank/DDBJ whole genome shotgun (WGS) entry which is preliminary data.</text>
</comment>
<dbReference type="Proteomes" id="UP000253032">
    <property type="component" value="Unassembled WGS sequence"/>
</dbReference>
<evidence type="ECO:0000256" key="1">
    <source>
        <dbReference type="ARBA" id="ARBA00004772"/>
    </source>
</evidence>
<dbReference type="SUPFAM" id="SSF69618">
    <property type="entry name" value="HemD-like"/>
    <property type="match status" value="1"/>
</dbReference>
<gene>
    <name evidence="11" type="ORF">DBW98_02455</name>
</gene>
<reference evidence="11 12" key="1">
    <citation type="journal article" date="2018" name="Microbiome">
        <title>Fine metagenomic profile of the Mediterranean stratified and mixed water columns revealed by assembly and recruitment.</title>
        <authorList>
            <person name="Haro-Moreno J.M."/>
            <person name="Lopez-Perez M."/>
            <person name="De La Torre J.R."/>
            <person name="Picazo A."/>
            <person name="Camacho A."/>
            <person name="Rodriguez-Valera F."/>
        </authorList>
    </citation>
    <scope>NUCLEOTIDE SEQUENCE [LARGE SCALE GENOMIC DNA]</scope>
    <source>
        <strain evidence="11">MED-G84</strain>
    </source>
</reference>
<comment type="similarity">
    <text evidence="2 9">Belongs to the uroporphyrinogen-III synthase family.</text>
</comment>
<comment type="pathway">
    <text evidence="1 9">Porphyrin-containing compound metabolism; protoporphyrin-IX biosynthesis; coproporphyrinogen-III from 5-aminolevulinate: step 3/4.</text>
</comment>
<dbReference type="GO" id="GO:0006782">
    <property type="term" value="P:protoporphyrinogen IX biosynthetic process"/>
    <property type="evidence" value="ECO:0007669"/>
    <property type="project" value="UniProtKB-UniRule"/>
</dbReference>
<evidence type="ECO:0000256" key="6">
    <source>
        <dbReference type="ARBA" id="ARBA00037589"/>
    </source>
</evidence>
<dbReference type="AlphaFoldDB" id="A0A368BMC5"/>
<evidence type="ECO:0000259" key="10">
    <source>
        <dbReference type="Pfam" id="PF02602"/>
    </source>
</evidence>
<evidence type="ECO:0000313" key="11">
    <source>
        <dbReference type="EMBL" id="RCL38469.1"/>
    </source>
</evidence>
<evidence type="ECO:0000256" key="5">
    <source>
        <dbReference type="ARBA" id="ARBA00023244"/>
    </source>
</evidence>
<dbReference type="PANTHER" id="PTHR38042:SF1">
    <property type="entry name" value="UROPORPHYRINOGEN-III SYNTHASE, CHLOROPLASTIC"/>
    <property type="match status" value="1"/>
</dbReference>
<organism evidence="11 12">
    <name type="scientific">SAR86 cluster bacterium</name>
    <dbReference type="NCBI Taxonomy" id="2030880"/>
    <lineage>
        <taxon>Bacteria</taxon>
        <taxon>Pseudomonadati</taxon>
        <taxon>Pseudomonadota</taxon>
        <taxon>Gammaproteobacteria</taxon>
        <taxon>SAR86 cluster</taxon>
    </lineage>
</organism>
<dbReference type="Gene3D" id="3.40.50.10090">
    <property type="match status" value="2"/>
</dbReference>
<name>A0A368BMC5_9GAMM</name>
<dbReference type="PANTHER" id="PTHR38042">
    <property type="entry name" value="UROPORPHYRINOGEN-III SYNTHASE, CHLOROPLASTIC"/>
    <property type="match status" value="1"/>
</dbReference>
<feature type="domain" description="Tetrapyrrole biosynthesis uroporphyrinogen III synthase" evidence="10">
    <location>
        <begin position="15"/>
        <end position="226"/>
    </location>
</feature>
<keyword evidence="4 9" id="KW-0456">Lyase</keyword>
<evidence type="ECO:0000256" key="7">
    <source>
        <dbReference type="ARBA" id="ARBA00040167"/>
    </source>
</evidence>
<protein>
    <recommendedName>
        <fullName evidence="7 9">Uroporphyrinogen-III synthase</fullName>
        <ecNumber evidence="3 9">4.2.1.75</ecNumber>
    </recommendedName>
</protein>
<dbReference type="EC" id="4.2.1.75" evidence="3 9"/>
<dbReference type="InterPro" id="IPR036108">
    <property type="entry name" value="4pyrrol_syn_uPrphyn_synt_sf"/>
</dbReference>